<accession>A0A5B7WZW2</accession>
<dbReference type="OrthoDB" id="7836272at2"/>
<dbReference type="EMBL" id="CP040812">
    <property type="protein sequence ID" value="QCY68617.1"/>
    <property type="molecule type" value="Genomic_DNA"/>
</dbReference>
<protein>
    <submittedName>
        <fullName evidence="2">Polysaccharide deacetylase</fullName>
    </submittedName>
</protein>
<sequence length="324" mass="37607">MNNGVLVISLDFELLWGIFDKVSYEEKIDYFTETRKVIPKILHLFQQFNIHCTWATVGMLFNENWDEWSENIPEVVPNYQNMNFSAYNYGKKIRSKVTEPLCFAPDLIKMIAQAPGQEIGTHTYSHYYCLEPGQDLPAFKADLQTSIKLAKKFDIELESLVFPRNQINLDYLEICSLDGINNVRSNPTVWYWENTQTDSLAQKIFRTGDAYLGKKDKTYQPSEVSLLDKQLTSQKASRLLRPFSDKRVLNYLKMKRILGEITHAAEKNEIYHLWWHPHNFGVNPVNNLKDLEIILGHFDNCRRTKGMQSLNMAEVGSKALKKIG</sequence>
<dbReference type="GO" id="GO:0016810">
    <property type="term" value="F:hydrolase activity, acting on carbon-nitrogen (but not peptide) bonds"/>
    <property type="evidence" value="ECO:0007669"/>
    <property type="project" value="InterPro"/>
</dbReference>
<evidence type="ECO:0000313" key="2">
    <source>
        <dbReference type="EMBL" id="QCY68617.1"/>
    </source>
</evidence>
<gene>
    <name evidence="2" type="ORF">FHG64_03970</name>
</gene>
<organism evidence="2 3">
    <name type="scientific">Antarcticibacterium flavum</name>
    <dbReference type="NCBI Taxonomy" id="2058175"/>
    <lineage>
        <taxon>Bacteria</taxon>
        <taxon>Pseudomonadati</taxon>
        <taxon>Bacteroidota</taxon>
        <taxon>Flavobacteriia</taxon>
        <taxon>Flavobacteriales</taxon>
        <taxon>Flavobacteriaceae</taxon>
        <taxon>Antarcticibacterium</taxon>
    </lineage>
</organism>
<dbReference type="Pfam" id="PF01522">
    <property type="entry name" value="Polysacc_deac_1"/>
    <property type="match status" value="1"/>
</dbReference>
<dbReference type="SUPFAM" id="SSF88713">
    <property type="entry name" value="Glycoside hydrolase/deacetylase"/>
    <property type="match status" value="1"/>
</dbReference>
<dbReference type="Proteomes" id="UP000309016">
    <property type="component" value="Chromosome"/>
</dbReference>
<dbReference type="Gene3D" id="3.20.20.370">
    <property type="entry name" value="Glycoside hydrolase/deacetylase"/>
    <property type="match status" value="1"/>
</dbReference>
<dbReference type="GO" id="GO:0005975">
    <property type="term" value="P:carbohydrate metabolic process"/>
    <property type="evidence" value="ECO:0007669"/>
    <property type="project" value="InterPro"/>
</dbReference>
<keyword evidence="3" id="KW-1185">Reference proteome</keyword>
<evidence type="ECO:0000313" key="3">
    <source>
        <dbReference type="Proteomes" id="UP000309016"/>
    </source>
</evidence>
<name>A0A5B7WZW2_9FLAO</name>
<evidence type="ECO:0000259" key="1">
    <source>
        <dbReference type="Pfam" id="PF01522"/>
    </source>
</evidence>
<feature type="domain" description="NodB homology" evidence="1">
    <location>
        <begin position="35"/>
        <end position="174"/>
    </location>
</feature>
<proteinExistence type="predicted"/>
<dbReference type="KEGG" id="afla:FHG64_03970"/>
<dbReference type="CDD" id="cd10929">
    <property type="entry name" value="CE4_u5"/>
    <property type="match status" value="1"/>
</dbReference>
<dbReference type="InterPro" id="IPR011330">
    <property type="entry name" value="Glyco_hydro/deAcase_b/a-brl"/>
</dbReference>
<reference evidence="2 3" key="1">
    <citation type="submission" date="2019-06" db="EMBL/GenBank/DDBJ databases">
        <title>Complete genome sequence of Antarcticibacterium flavum KCTC 52984T from an Antarctic marine sediment.</title>
        <authorList>
            <person name="Lee Y.M."/>
            <person name="Shin S.C."/>
        </authorList>
    </citation>
    <scope>NUCLEOTIDE SEQUENCE [LARGE SCALE GENOMIC DNA]</scope>
    <source>
        <strain evidence="2 3">KCTC 52984</strain>
    </source>
</reference>
<dbReference type="AlphaFoldDB" id="A0A5B7WZW2"/>
<dbReference type="RefSeq" id="WP_139065203.1">
    <property type="nucleotide sequence ID" value="NZ_CP040812.1"/>
</dbReference>
<dbReference type="InterPro" id="IPR002509">
    <property type="entry name" value="NODB_dom"/>
</dbReference>